<dbReference type="OrthoDB" id="9792260at2"/>
<comment type="similarity">
    <text evidence="1">Belongs to the beta-class carbonic anhydrase family.</text>
</comment>
<feature type="binding site" evidence="2">
    <location>
        <position position="98"/>
    </location>
    <ligand>
        <name>Zn(2+)</name>
        <dbReference type="ChEBI" id="CHEBI:29105"/>
    </ligand>
</feature>
<accession>A0A1V4SKM0</accession>
<dbReference type="GO" id="GO:0004089">
    <property type="term" value="F:carbonate dehydratase activity"/>
    <property type="evidence" value="ECO:0007669"/>
    <property type="project" value="InterPro"/>
</dbReference>
<feature type="binding site" evidence="2">
    <location>
        <position position="95"/>
    </location>
    <ligand>
        <name>Zn(2+)</name>
        <dbReference type="ChEBI" id="CHEBI:29105"/>
    </ligand>
</feature>
<dbReference type="Gene3D" id="3.40.1050.10">
    <property type="entry name" value="Carbonic anhydrase"/>
    <property type="match status" value="1"/>
</dbReference>
<dbReference type="AlphaFoldDB" id="A0A1V4SKM0"/>
<organism evidence="3 4">
    <name type="scientific">Ruminiclostridium hungatei</name>
    <name type="common">Clostridium hungatei</name>
    <dbReference type="NCBI Taxonomy" id="48256"/>
    <lineage>
        <taxon>Bacteria</taxon>
        <taxon>Bacillati</taxon>
        <taxon>Bacillota</taxon>
        <taxon>Clostridia</taxon>
        <taxon>Eubacteriales</taxon>
        <taxon>Oscillospiraceae</taxon>
        <taxon>Ruminiclostridium</taxon>
    </lineage>
</organism>
<evidence type="ECO:0000256" key="1">
    <source>
        <dbReference type="ARBA" id="ARBA00006217"/>
    </source>
</evidence>
<protein>
    <submittedName>
        <fullName evidence="3">Carbonic anhydrase</fullName>
    </submittedName>
</protein>
<reference evidence="3 4" key="1">
    <citation type="submission" date="2017-03" db="EMBL/GenBank/DDBJ databases">
        <title>Genome sequence of Clostridium hungatei DSM 14427.</title>
        <authorList>
            <person name="Poehlein A."/>
            <person name="Daniel R."/>
        </authorList>
    </citation>
    <scope>NUCLEOTIDE SEQUENCE [LARGE SCALE GENOMIC DNA]</scope>
    <source>
        <strain evidence="3 4">DSM 14427</strain>
    </source>
</reference>
<sequence length="177" mass="20340">MNFIKVKEEKDIPEKYKNTPVYKLLCYQNLGAELKAYSSAELLIGMCMDNRKQLRIPENFAYIIRTGGANLRYSEFKVSYAIAIGGVRHIVLIAHNNCGMVNLVSRREQFVKGLCENANWDIKRAEEHFMNYAPMFEIDNEVEFAVSESGRLSRKYPGISVTPLLYSIEDNMLNVIE</sequence>
<dbReference type="InterPro" id="IPR036874">
    <property type="entry name" value="Carbonic_anhydrase_sf"/>
</dbReference>
<keyword evidence="2" id="KW-0479">Metal-binding</keyword>
<dbReference type="GO" id="GO:0008270">
    <property type="term" value="F:zinc ion binding"/>
    <property type="evidence" value="ECO:0007669"/>
    <property type="project" value="InterPro"/>
</dbReference>
<dbReference type="STRING" id="48256.CLHUN_17380"/>
<dbReference type="InterPro" id="IPR001765">
    <property type="entry name" value="Carbonic_anhydrase"/>
</dbReference>
<dbReference type="Proteomes" id="UP000191554">
    <property type="component" value="Unassembled WGS sequence"/>
</dbReference>
<proteinExistence type="inferred from homology"/>
<dbReference type="SMART" id="SM00947">
    <property type="entry name" value="Pro_CA"/>
    <property type="match status" value="1"/>
</dbReference>
<dbReference type="EMBL" id="MZGX01000009">
    <property type="protein sequence ID" value="OPX44439.1"/>
    <property type="molecule type" value="Genomic_DNA"/>
</dbReference>
<keyword evidence="4" id="KW-1185">Reference proteome</keyword>
<comment type="cofactor">
    <cofactor evidence="2">
        <name>Zn(2+)</name>
        <dbReference type="ChEBI" id="CHEBI:29105"/>
    </cofactor>
    <text evidence="2">Binds 1 zinc ion per subunit.</text>
</comment>
<gene>
    <name evidence="3" type="ORF">CLHUN_17380</name>
</gene>
<evidence type="ECO:0000313" key="4">
    <source>
        <dbReference type="Proteomes" id="UP000191554"/>
    </source>
</evidence>
<name>A0A1V4SKM0_RUMHU</name>
<dbReference type="SUPFAM" id="SSF53056">
    <property type="entry name" value="beta-carbonic anhydrase, cab"/>
    <property type="match status" value="1"/>
</dbReference>
<evidence type="ECO:0000256" key="2">
    <source>
        <dbReference type="PIRSR" id="PIRSR601765-1"/>
    </source>
</evidence>
<evidence type="ECO:0000313" key="3">
    <source>
        <dbReference type="EMBL" id="OPX44439.1"/>
    </source>
</evidence>
<comment type="caution">
    <text evidence="3">The sequence shown here is derived from an EMBL/GenBank/DDBJ whole genome shotgun (WGS) entry which is preliminary data.</text>
</comment>
<keyword evidence="2" id="KW-0862">Zinc</keyword>